<organism evidence="4 5">
    <name type="scientific">Ascaris lumbricoides</name>
    <name type="common">Giant roundworm</name>
    <dbReference type="NCBI Taxonomy" id="6252"/>
    <lineage>
        <taxon>Eukaryota</taxon>
        <taxon>Metazoa</taxon>
        <taxon>Ecdysozoa</taxon>
        <taxon>Nematoda</taxon>
        <taxon>Chromadorea</taxon>
        <taxon>Rhabditida</taxon>
        <taxon>Spirurina</taxon>
        <taxon>Ascaridomorpha</taxon>
        <taxon>Ascaridoidea</taxon>
        <taxon>Ascarididae</taxon>
        <taxon>Ascaris</taxon>
    </lineage>
</organism>
<keyword evidence="4" id="KW-1185">Reference proteome</keyword>
<dbReference type="SUPFAM" id="SSF50084">
    <property type="entry name" value="Myosin S1 fragment, N-terminal domain"/>
    <property type="match status" value="1"/>
</dbReference>
<dbReference type="InterPro" id="IPR004009">
    <property type="entry name" value="SH3_Myosin"/>
</dbReference>
<evidence type="ECO:0000256" key="2">
    <source>
        <dbReference type="ARBA" id="ARBA00022840"/>
    </source>
</evidence>
<sequence>MALEYENDPGWQYLRRSREQIAADQSAPYDSKKDVWIPDKEEGYIAAQIVTTKGDEVVVRANGVEVRKKRQQSIPKIFIKSLKNFAYHLHLVDIRFL</sequence>
<dbReference type="GO" id="GO:0016459">
    <property type="term" value="C:myosin complex"/>
    <property type="evidence" value="ECO:0007669"/>
    <property type="project" value="InterPro"/>
</dbReference>
<name>A0A0M3IQA1_ASCLU</name>
<dbReference type="Pfam" id="PF02736">
    <property type="entry name" value="Myosin_N"/>
    <property type="match status" value="1"/>
</dbReference>
<dbReference type="AlphaFoldDB" id="A0A0M3IQA1"/>
<evidence type="ECO:0000256" key="1">
    <source>
        <dbReference type="ARBA" id="ARBA00022741"/>
    </source>
</evidence>
<dbReference type="GO" id="GO:0051015">
    <property type="term" value="F:actin filament binding"/>
    <property type="evidence" value="ECO:0007669"/>
    <property type="project" value="InterPro"/>
</dbReference>
<reference evidence="5" key="1">
    <citation type="submission" date="2017-02" db="UniProtKB">
        <authorList>
            <consortium name="WormBaseParasite"/>
        </authorList>
    </citation>
    <scope>IDENTIFICATION</scope>
</reference>
<dbReference type="GO" id="GO:0003774">
    <property type="term" value="F:cytoskeletal motor activity"/>
    <property type="evidence" value="ECO:0007669"/>
    <property type="project" value="InterPro"/>
</dbReference>
<dbReference type="GO" id="GO:0005524">
    <property type="term" value="F:ATP binding"/>
    <property type="evidence" value="ECO:0007669"/>
    <property type="project" value="UniProtKB-KW"/>
</dbReference>
<dbReference type="Gene3D" id="2.30.30.360">
    <property type="entry name" value="Myosin S1 fragment, N-terminal"/>
    <property type="match status" value="1"/>
</dbReference>
<evidence type="ECO:0000313" key="5">
    <source>
        <dbReference type="WBParaSite" id="ALUE_0002092901-mRNA-1"/>
    </source>
</evidence>
<dbReference type="Proteomes" id="UP000036681">
    <property type="component" value="Unplaced"/>
</dbReference>
<keyword evidence="2" id="KW-0067">ATP-binding</keyword>
<feature type="domain" description="Myosin N-terminal SH3-like" evidence="3">
    <location>
        <begin position="30"/>
        <end position="78"/>
    </location>
</feature>
<protein>
    <submittedName>
        <fullName evidence="5">Myosin N-terminal SH3-like domain-containing protein</fullName>
    </submittedName>
</protein>
<keyword evidence="1" id="KW-0547">Nucleotide-binding</keyword>
<accession>A0A0M3IQA1</accession>
<evidence type="ECO:0000313" key="4">
    <source>
        <dbReference type="Proteomes" id="UP000036681"/>
    </source>
</evidence>
<proteinExistence type="predicted"/>
<dbReference type="PROSITE" id="PS51844">
    <property type="entry name" value="SH3_LIKE"/>
    <property type="match status" value="1"/>
</dbReference>
<evidence type="ECO:0000259" key="3">
    <source>
        <dbReference type="PROSITE" id="PS51844"/>
    </source>
</evidence>
<dbReference type="WBParaSite" id="ALUE_0002092901-mRNA-1">
    <property type="protein sequence ID" value="ALUE_0002092901-mRNA-1"/>
    <property type="gene ID" value="ALUE_0002092901"/>
</dbReference>
<dbReference type="InterPro" id="IPR008989">
    <property type="entry name" value="Myosin_S1_N"/>
</dbReference>